<feature type="transmembrane region" description="Helical" evidence="1">
    <location>
        <begin position="212"/>
        <end position="235"/>
    </location>
</feature>
<feature type="transmembrane region" description="Helical" evidence="1">
    <location>
        <begin position="34"/>
        <end position="54"/>
    </location>
</feature>
<feature type="transmembrane region" description="Helical" evidence="1">
    <location>
        <begin position="80"/>
        <end position="99"/>
    </location>
</feature>
<feature type="transmembrane region" description="Helical" evidence="1">
    <location>
        <begin position="154"/>
        <end position="178"/>
    </location>
</feature>
<keyword evidence="1" id="KW-0812">Transmembrane</keyword>
<accession>A0A318NBE1</accession>
<evidence type="ECO:0000313" key="2">
    <source>
        <dbReference type="EMBL" id="PYC65364.1"/>
    </source>
</evidence>
<feature type="transmembrane region" description="Helical" evidence="1">
    <location>
        <begin position="111"/>
        <end position="134"/>
    </location>
</feature>
<reference evidence="2 3" key="1">
    <citation type="submission" date="2018-03" db="EMBL/GenBank/DDBJ databases">
        <title>Bioinformatic expansion and discovery of thiopeptide antibiotics.</title>
        <authorList>
            <person name="Schwalen C.J."/>
            <person name="Hudson G.A."/>
            <person name="Mitchell D.A."/>
        </authorList>
    </citation>
    <scope>NUCLEOTIDE SEQUENCE [LARGE SCALE GENOMIC DNA]</scope>
    <source>
        <strain evidence="2 3">NRRL 8041</strain>
    </source>
</reference>
<dbReference type="OrthoDB" id="4196308at2"/>
<dbReference type="Proteomes" id="UP000248333">
    <property type="component" value="Unassembled WGS sequence"/>
</dbReference>
<feature type="transmembrane region" description="Helical" evidence="1">
    <location>
        <begin position="185"/>
        <end position="206"/>
    </location>
</feature>
<comment type="caution">
    <text evidence="2">The sequence shown here is derived from an EMBL/GenBank/DDBJ whole genome shotgun (WGS) entry which is preliminary data.</text>
</comment>
<organism evidence="2 3">
    <name type="scientific">Micromonospora arborensis</name>
    <dbReference type="NCBI Taxonomy" id="2116518"/>
    <lineage>
        <taxon>Bacteria</taxon>
        <taxon>Bacillati</taxon>
        <taxon>Actinomycetota</taxon>
        <taxon>Actinomycetes</taxon>
        <taxon>Micromonosporales</taxon>
        <taxon>Micromonosporaceae</taxon>
        <taxon>Micromonospora</taxon>
    </lineage>
</organism>
<evidence type="ECO:0000313" key="3">
    <source>
        <dbReference type="Proteomes" id="UP000248333"/>
    </source>
</evidence>
<name>A0A318NBE1_9ACTN</name>
<keyword evidence="1" id="KW-1133">Transmembrane helix</keyword>
<dbReference type="EMBL" id="PYBV01000046">
    <property type="protein sequence ID" value="PYC65364.1"/>
    <property type="molecule type" value="Genomic_DNA"/>
</dbReference>
<dbReference type="AlphaFoldDB" id="A0A318NBE1"/>
<evidence type="ECO:0000256" key="1">
    <source>
        <dbReference type="SAM" id="Phobius"/>
    </source>
</evidence>
<dbReference type="RefSeq" id="WP_146247434.1">
    <property type="nucleotide sequence ID" value="NZ_PYBV01000046.1"/>
</dbReference>
<keyword evidence="3" id="KW-1185">Reference proteome</keyword>
<proteinExistence type="predicted"/>
<sequence>MTHESAPQADGPHELLAVVRDLTHQVRVAQRGTWFPLLVFAVITLVAIPVYRYAPYLDLFDTCRSRPQHTVCMAPNPTQLGYWTVALVLAYAAIAGFYVRQSRRRGVGTPIRPYVVVGVALAVLMAAVSIWLTFHPLIPVPADPFSTDPVEIEVGPAAWLVNGLASPIAVIALALLVLARVERNWALLAYSLVYLAIVMVQGGQVIHSTSPWFFLPYLLVPAALLLLGSAAFALIRPTTEVPGR</sequence>
<keyword evidence="1" id="KW-0472">Membrane</keyword>
<protein>
    <submittedName>
        <fullName evidence="2">Uncharacterized protein</fullName>
    </submittedName>
</protein>
<gene>
    <name evidence="2" type="ORF">C7C45_28800</name>
</gene>